<dbReference type="GO" id="GO:0004519">
    <property type="term" value="F:endonuclease activity"/>
    <property type="evidence" value="ECO:0007669"/>
    <property type="project" value="UniProtKB-UniRule"/>
</dbReference>
<dbReference type="GO" id="GO:0046872">
    <property type="term" value="F:metal ion binding"/>
    <property type="evidence" value="ECO:0007669"/>
    <property type="project" value="UniProtKB-UniRule"/>
</dbReference>
<dbReference type="Gene3D" id="3.100.10.20">
    <property type="entry name" value="CRISPR-associated endonuclease Cas1, N-terminal domain"/>
    <property type="match status" value="1"/>
</dbReference>
<evidence type="ECO:0000256" key="8">
    <source>
        <dbReference type="ARBA" id="ARBA00023211"/>
    </source>
</evidence>
<keyword evidence="7 10" id="KW-0238">DNA-binding</keyword>
<dbReference type="InterPro" id="IPR042211">
    <property type="entry name" value="CRISPR-assoc_Cas1_N"/>
</dbReference>
<dbReference type="InterPro" id="IPR042206">
    <property type="entry name" value="CRISPR-assoc_Cas1_C"/>
</dbReference>
<dbReference type="AlphaFoldDB" id="A0A520XE65"/>
<dbReference type="PANTHER" id="PTHR34353">
    <property type="entry name" value="CRISPR-ASSOCIATED ENDONUCLEASE CAS1 1"/>
    <property type="match status" value="1"/>
</dbReference>
<comment type="caution">
    <text evidence="11">The sequence shown here is derived from an EMBL/GenBank/DDBJ whole genome shotgun (WGS) entry which is preliminary data.</text>
</comment>
<dbReference type="NCBIfam" id="TIGR00287">
    <property type="entry name" value="cas1"/>
    <property type="match status" value="1"/>
</dbReference>
<dbReference type="EMBL" id="SHMQ01000010">
    <property type="protein sequence ID" value="RZV39490.1"/>
    <property type="molecule type" value="Genomic_DNA"/>
</dbReference>
<evidence type="ECO:0000256" key="3">
    <source>
        <dbReference type="ARBA" id="ARBA00022759"/>
    </source>
</evidence>
<evidence type="ECO:0000256" key="5">
    <source>
        <dbReference type="ARBA" id="ARBA00022842"/>
    </source>
</evidence>
<keyword evidence="5 10" id="KW-0460">Magnesium</keyword>
<evidence type="ECO:0000256" key="2">
    <source>
        <dbReference type="ARBA" id="ARBA00022723"/>
    </source>
</evidence>
<dbReference type="PANTHER" id="PTHR34353:SF2">
    <property type="entry name" value="CRISPR-ASSOCIATED ENDONUCLEASE CAS1 1"/>
    <property type="match status" value="1"/>
</dbReference>
<evidence type="ECO:0000256" key="4">
    <source>
        <dbReference type="ARBA" id="ARBA00022801"/>
    </source>
</evidence>
<dbReference type="HAMAP" id="MF_01470">
    <property type="entry name" value="Cas1"/>
    <property type="match status" value="1"/>
</dbReference>
<dbReference type="EC" id="3.1.-.-" evidence="10"/>
<feature type="binding site" evidence="10">
    <location>
        <position position="224"/>
    </location>
    <ligand>
        <name>Mn(2+)</name>
        <dbReference type="ChEBI" id="CHEBI:29035"/>
    </ligand>
</feature>
<keyword evidence="2 10" id="KW-0479">Metal-binding</keyword>
<protein>
    <recommendedName>
        <fullName evidence="10">CRISPR-associated endonuclease Cas1</fullName>
        <ecNumber evidence="10">3.1.-.-</ecNumber>
    </recommendedName>
</protein>
<dbReference type="GO" id="GO:0003677">
    <property type="term" value="F:DNA binding"/>
    <property type="evidence" value="ECO:0007669"/>
    <property type="project" value="UniProtKB-KW"/>
</dbReference>
<accession>A0A520XE65</accession>
<name>A0A520XE65_9DELT</name>
<sequence length="271" mass="31010">MSTIYVSEQGAVISKTSKRIIISKDSAVILEIPIFKVERIFIFGNVQLTTQAMNFLLENNIDVSFFTMKGKCHGRLAAIDSKNIFLRLAQYERYLDKEFQINLAKKIVEIKLSNEIDLIYSFARNYGVSKFKDILIAIQKCKELVKNKTTINSVMGIEGIAASYFFKAFKMMIRDENLIFNVRQKNPSIDPINSLLSFGYTLVTNEILSVLIGQGFDPYIGFLHGINYGRPSLALDVVEEFRSDIDGFTLKLLNKSILKKDDFIRRLTEHF</sequence>
<dbReference type="GO" id="GO:0051607">
    <property type="term" value="P:defense response to virus"/>
    <property type="evidence" value="ECO:0007669"/>
    <property type="project" value="UniProtKB-UniRule"/>
</dbReference>
<dbReference type="Pfam" id="PF01867">
    <property type="entry name" value="Cas_Cas1"/>
    <property type="match status" value="1"/>
</dbReference>
<proteinExistence type="inferred from homology"/>
<dbReference type="Gene3D" id="1.20.120.920">
    <property type="entry name" value="CRISPR-associated endonuclease Cas1, C-terminal domain"/>
    <property type="match status" value="1"/>
</dbReference>
<keyword evidence="1 10" id="KW-0540">Nuclease</keyword>
<feature type="binding site" evidence="10">
    <location>
        <position position="239"/>
    </location>
    <ligand>
        <name>Mn(2+)</name>
        <dbReference type="ChEBI" id="CHEBI:29035"/>
    </ligand>
</feature>
<comment type="cofactor">
    <cofactor evidence="10">
        <name>Mg(2+)</name>
        <dbReference type="ChEBI" id="CHEBI:18420"/>
    </cofactor>
    <cofactor evidence="10">
        <name>Mn(2+)</name>
        <dbReference type="ChEBI" id="CHEBI:29035"/>
    </cofactor>
</comment>
<keyword evidence="4 10" id="KW-0378">Hydrolase</keyword>
<comment type="function">
    <text evidence="10">CRISPR (clustered regularly interspaced short palindromic repeat), is an adaptive immune system that provides protection against mobile genetic elements (viruses, transposable elements and conjugative plasmids). CRISPR clusters contain spacers, sequences complementary to antecedent mobile elements, and target invading nucleic acids. CRISPR clusters are transcribed and processed into CRISPR RNA (crRNA). Acts as a dsDNA endonuclease. Involved in the integration of spacer DNA into the CRISPR cassette.</text>
</comment>
<gene>
    <name evidence="10 11" type="primary">cas1</name>
    <name evidence="11" type="ORF">EVJ48_04675</name>
</gene>
<evidence type="ECO:0000256" key="10">
    <source>
        <dbReference type="HAMAP-Rule" id="MF_01470"/>
    </source>
</evidence>
<evidence type="ECO:0000256" key="9">
    <source>
        <dbReference type="ARBA" id="ARBA00038592"/>
    </source>
</evidence>
<organism evidence="11 12">
    <name type="scientific">Candidatus Acidulodesulfobacterium acidiphilum</name>
    <dbReference type="NCBI Taxonomy" id="2597224"/>
    <lineage>
        <taxon>Bacteria</taxon>
        <taxon>Deltaproteobacteria</taxon>
        <taxon>Candidatus Acidulodesulfobacterales</taxon>
        <taxon>Candidatus Acidulodesulfobacterium</taxon>
    </lineage>
</organism>
<comment type="similarity">
    <text evidence="10">Belongs to the CRISPR-associated endonuclease Cas1 family.</text>
</comment>
<dbReference type="InterPro" id="IPR002729">
    <property type="entry name" value="CRISPR-assoc_Cas1"/>
</dbReference>
<evidence type="ECO:0000256" key="1">
    <source>
        <dbReference type="ARBA" id="ARBA00022722"/>
    </source>
</evidence>
<dbReference type="Proteomes" id="UP000322454">
    <property type="component" value="Unassembled WGS sequence"/>
</dbReference>
<reference evidence="11 12" key="1">
    <citation type="submission" date="2019-01" db="EMBL/GenBank/DDBJ databases">
        <title>Insights into ecological role of a new deltaproteobacterial order Candidatus Sinidesulfobacterales (Sva0485) by metagenomics and metatranscriptomics.</title>
        <authorList>
            <person name="Tan S."/>
            <person name="Liu J."/>
            <person name="Fang Y."/>
            <person name="Hedlund B."/>
            <person name="Lian Z.-H."/>
            <person name="Huang L.-Y."/>
            <person name="Li J.-T."/>
            <person name="Huang L.-N."/>
            <person name="Li W.-J."/>
            <person name="Jiang H.-C."/>
            <person name="Dong H.-L."/>
            <person name="Shu W.-S."/>
        </authorList>
    </citation>
    <scope>NUCLEOTIDE SEQUENCE [LARGE SCALE GENOMIC DNA]</scope>
    <source>
        <strain evidence="11">AP4</strain>
    </source>
</reference>
<keyword evidence="8 10" id="KW-0464">Manganese</keyword>
<evidence type="ECO:0000313" key="12">
    <source>
        <dbReference type="Proteomes" id="UP000322454"/>
    </source>
</evidence>
<dbReference type="GO" id="GO:0043571">
    <property type="term" value="P:maintenance of CRISPR repeat elements"/>
    <property type="evidence" value="ECO:0007669"/>
    <property type="project" value="UniProtKB-UniRule"/>
</dbReference>
<comment type="subunit">
    <text evidence="9 10">Homodimer, forms a heterotetramer with a Cas2 homodimer.</text>
</comment>
<evidence type="ECO:0000256" key="6">
    <source>
        <dbReference type="ARBA" id="ARBA00023118"/>
    </source>
</evidence>
<feature type="binding site" evidence="10">
    <location>
        <position position="158"/>
    </location>
    <ligand>
        <name>Mn(2+)</name>
        <dbReference type="ChEBI" id="CHEBI:29035"/>
    </ligand>
</feature>
<keyword evidence="3 10" id="KW-0255">Endonuclease</keyword>
<keyword evidence="6 10" id="KW-0051">Antiviral defense</keyword>
<evidence type="ECO:0000256" key="7">
    <source>
        <dbReference type="ARBA" id="ARBA00023125"/>
    </source>
</evidence>
<evidence type="ECO:0000313" key="11">
    <source>
        <dbReference type="EMBL" id="RZV39490.1"/>
    </source>
</evidence>
<dbReference type="CDD" id="cd09634">
    <property type="entry name" value="Cas1_I-II-III"/>
    <property type="match status" value="1"/>
</dbReference>
<dbReference type="InterPro" id="IPR050646">
    <property type="entry name" value="Cas1"/>
</dbReference>
<dbReference type="GO" id="GO:0016787">
    <property type="term" value="F:hydrolase activity"/>
    <property type="evidence" value="ECO:0007669"/>
    <property type="project" value="UniProtKB-KW"/>
</dbReference>